<evidence type="ECO:0000313" key="1">
    <source>
        <dbReference type="EMBL" id="CAF2323629.1"/>
    </source>
</evidence>
<reference evidence="1" key="1">
    <citation type="submission" date="2021-01" db="EMBL/GenBank/DDBJ databases">
        <authorList>
            <consortium name="Genoscope - CEA"/>
            <person name="William W."/>
        </authorList>
    </citation>
    <scope>NUCLEOTIDE SEQUENCE</scope>
</reference>
<accession>A0A817B4W5</accession>
<dbReference type="AlphaFoldDB" id="A0A817B4W5"/>
<sequence length="40" mass="4538">MGGETHIFQTKSQALFRGLKNDFPCLWMVSKSGTNYCMIP</sequence>
<proteinExistence type="predicted"/>
<gene>
    <name evidence="1" type="ORF">DARMORV10_A10P10080.1</name>
</gene>
<dbReference type="Proteomes" id="UP001295469">
    <property type="component" value="Chromosome A10"/>
</dbReference>
<organism evidence="1">
    <name type="scientific">Brassica napus</name>
    <name type="common">Rape</name>
    <dbReference type="NCBI Taxonomy" id="3708"/>
    <lineage>
        <taxon>Eukaryota</taxon>
        <taxon>Viridiplantae</taxon>
        <taxon>Streptophyta</taxon>
        <taxon>Embryophyta</taxon>
        <taxon>Tracheophyta</taxon>
        <taxon>Spermatophyta</taxon>
        <taxon>Magnoliopsida</taxon>
        <taxon>eudicotyledons</taxon>
        <taxon>Gunneridae</taxon>
        <taxon>Pentapetalae</taxon>
        <taxon>rosids</taxon>
        <taxon>malvids</taxon>
        <taxon>Brassicales</taxon>
        <taxon>Brassicaceae</taxon>
        <taxon>Brassiceae</taxon>
        <taxon>Brassica</taxon>
    </lineage>
</organism>
<protein>
    <submittedName>
        <fullName evidence="1">(rape) hypothetical protein</fullName>
    </submittedName>
</protein>
<name>A0A817B4W5_BRANA</name>
<dbReference type="EMBL" id="HG994364">
    <property type="protein sequence ID" value="CAF2323629.1"/>
    <property type="molecule type" value="Genomic_DNA"/>
</dbReference>